<evidence type="ECO:0000256" key="5">
    <source>
        <dbReference type="ARBA" id="ARBA00022989"/>
    </source>
</evidence>
<dbReference type="InterPro" id="IPR004869">
    <property type="entry name" value="MMPL_dom"/>
</dbReference>
<dbReference type="EMBL" id="SORF01000003">
    <property type="protein sequence ID" value="TDY50026.1"/>
    <property type="molecule type" value="Genomic_DNA"/>
</dbReference>
<feature type="transmembrane region" description="Helical" evidence="7">
    <location>
        <begin position="375"/>
        <end position="392"/>
    </location>
</feature>
<feature type="transmembrane region" description="Helical" evidence="7">
    <location>
        <begin position="905"/>
        <end position="925"/>
    </location>
</feature>
<dbReference type="PROSITE" id="PS50156">
    <property type="entry name" value="SSD"/>
    <property type="match status" value="1"/>
</dbReference>
<feature type="transmembrane region" description="Helical" evidence="7">
    <location>
        <begin position="287"/>
        <end position="307"/>
    </location>
</feature>
<feature type="transmembrane region" description="Helical" evidence="7">
    <location>
        <begin position="937"/>
        <end position="959"/>
    </location>
</feature>
<dbReference type="Gene3D" id="1.20.1640.10">
    <property type="entry name" value="Multidrug efflux transporter AcrB transmembrane domain"/>
    <property type="match status" value="2"/>
</dbReference>
<keyword evidence="3" id="KW-1003">Cell membrane</keyword>
<keyword evidence="4 7" id="KW-0812">Transmembrane</keyword>
<evidence type="ECO:0000259" key="8">
    <source>
        <dbReference type="PROSITE" id="PS50156"/>
    </source>
</evidence>
<feature type="transmembrane region" description="Helical" evidence="7">
    <location>
        <begin position="988"/>
        <end position="1008"/>
    </location>
</feature>
<evidence type="ECO:0000256" key="1">
    <source>
        <dbReference type="ARBA" id="ARBA00004651"/>
    </source>
</evidence>
<comment type="similarity">
    <text evidence="2">Belongs to the resistance-nodulation-cell division (RND) (TC 2.A.6) family. MmpL subfamily.</text>
</comment>
<dbReference type="SUPFAM" id="SSF82866">
    <property type="entry name" value="Multidrug efflux transporter AcrB transmembrane domain"/>
    <property type="match status" value="2"/>
</dbReference>
<dbReference type="PANTHER" id="PTHR33406">
    <property type="entry name" value="MEMBRANE PROTEIN MJ1562-RELATED"/>
    <property type="match status" value="1"/>
</dbReference>
<keyword evidence="5 7" id="KW-1133">Transmembrane helix</keyword>
<dbReference type="InterPro" id="IPR000731">
    <property type="entry name" value="SSD"/>
</dbReference>
<accession>A0A4R8LTU8</accession>
<reference evidence="9 10" key="1">
    <citation type="submission" date="2019-03" db="EMBL/GenBank/DDBJ databases">
        <title>Genomic Encyclopedia of Type Strains, Phase IV (KMG-IV): sequencing the most valuable type-strain genomes for metagenomic binning, comparative biology and taxonomic classification.</title>
        <authorList>
            <person name="Goeker M."/>
        </authorList>
    </citation>
    <scope>NUCLEOTIDE SEQUENCE [LARGE SCALE GENOMIC DNA]</scope>
    <source>
        <strain evidence="9 10">DSM 17974</strain>
    </source>
</reference>
<evidence type="ECO:0000313" key="9">
    <source>
        <dbReference type="EMBL" id="TDY50026.1"/>
    </source>
</evidence>
<keyword evidence="6 7" id="KW-0472">Membrane</keyword>
<dbReference type="GO" id="GO:0005886">
    <property type="term" value="C:plasma membrane"/>
    <property type="evidence" value="ECO:0007669"/>
    <property type="project" value="UniProtKB-SubCell"/>
</dbReference>
<dbReference type="SUPFAM" id="SSF101967">
    <property type="entry name" value="Adhesin YadA, collagen-binding domain"/>
    <property type="match status" value="1"/>
</dbReference>
<evidence type="ECO:0000256" key="2">
    <source>
        <dbReference type="ARBA" id="ARBA00010157"/>
    </source>
</evidence>
<feature type="transmembrane region" description="Helical" evidence="7">
    <location>
        <begin position="319"/>
        <end position="341"/>
    </location>
</feature>
<gene>
    <name evidence="9" type="ORF">C7445_10369</name>
</gene>
<dbReference type="InterPro" id="IPR023908">
    <property type="entry name" value="xxxLxxG_rpt"/>
</dbReference>
<dbReference type="Gene3D" id="1.10.287.950">
    <property type="entry name" value="Methyl-accepting chemotaxis protein"/>
    <property type="match status" value="1"/>
</dbReference>
<dbReference type="PANTHER" id="PTHR33406:SF6">
    <property type="entry name" value="MEMBRANE PROTEIN YDGH-RELATED"/>
    <property type="match status" value="1"/>
</dbReference>
<evidence type="ECO:0000313" key="10">
    <source>
        <dbReference type="Proteomes" id="UP000294581"/>
    </source>
</evidence>
<proteinExistence type="inferred from homology"/>
<evidence type="ECO:0000256" key="7">
    <source>
        <dbReference type="SAM" id="Phobius"/>
    </source>
</evidence>
<evidence type="ECO:0000256" key="6">
    <source>
        <dbReference type="ARBA" id="ARBA00023136"/>
    </source>
</evidence>
<comment type="caution">
    <text evidence="9">The sequence shown here is derived from an EMBL/GenBank/DDBJ whole genome shotgun (WGS) entry which is preliminary data.</text>
</comment>
<name>A0A4R8LTU8_9BACL</name>
<dbReference type="AlphaFoldDB" id="A0A4R8LTU8"/>
<protein>
    <submittedName>
        <fullName evidence="9">RND superfamily putative drug exporter</fullName>
    </submittedName>
</protein>
<dbReference type="RefSeq" id="WP_166668986.1">
    <property type="nucleotide sequence ID" value="NZ_SORF01000003.1"/>
</dbReference>
<evidence type="ECO:0000256" key="3">
    <source>
        <dbReference type="ARBA" id="ARBA00022475"/>
    </source>
</evidence>
<feature type="transmembrane region" description="Helical" evidence="7">
    <location>
        <begin position="1014"/>
        <end position="1041"/>
    </location>
</feature>
<keyword evidence="10" id="KW-1185">Reference proteome</keyword>
<feature type="transmembrane region" description="Helical" evidence="7">
    <location>
        <begin position="185"/>
        <end position="205"/>
    </location>
</feature>
<organism evidence="9 10">
    <name type="scientific">Alicyclobacillus sacchari</name>
    <dbReference type="NCBI Taxonomy" id="392010"/>
    <lineage>
        <taxon>Bacteria</taxon>
        <taxon>Bacillati</taxon>
        <taxon>Bacillota</taxon>
        <taxon>Bacilli</taxon>
        <taxon>Bacillales</taxon>
        <taxon>Alicyclobacillaceae</taxon>
        <taxon>Alicyclobacillus</taxon>
    </lineage>
</organism>
<evidence type="ECO:0000256" key="4">
    <source>
        <dbReference type="ARBA" id="ARBA00022692"/>
    </source>
</evidence>
<feature type="transmembrane region" description="Helical" evidence="7">
    <location>
        <begin position="879"/>
        <end position="898"/>
    </location>
</feature>
<dbReference type="InterPro" id="IPR050545">
    <property type="entry name" value="Mycobact_MmpL"/>
</dbReference>
<feature type="domain" description="SSD" evidence="8">
    <location>
        <begin position="908"/>
        <end position="1039"/>
    </location>
</feature>
<dbReference type="Pfam" id="PF03176">
    <property type="entry name" value="MMPL"/>
    <property type="match status" value="2"/>
</dbReference>
<dbReference type="InterPro" id="IPR011049">
    <property type="entry name" value="Serralysin-like_metalloprot_C"/>
</dbReference>
<comment type="subcellular location">
    <subcellularLocation>
        <location evidence="1">Cell membrane</location>
        <topology evidence="1">Multi-pass membrane protein</topology>
    </subcellularLocation>
</comment>
<feature type="transmembrane region" description="Helical" evidence="7">
    <location>
        <begin position="12"/>
        <end position="34"/>
    </location>
</feature>
<dbReference type="NCBIfam" id="TIGR03057">
    <property type="entry name" value="xxxLxxG_by_4"/>
    <property type="match status" value="2"/>
</dbReference>
<dbReference type="Proteomes" id="UP000294581">
    <property type="component" value="Unassembled WGS sequence"/>
</dbReference>
<sequence length="1070" mass="111707">MSQRYAHLLLRYRYLMIAVWLVAVAAAHVCLPQLNSVVAHRNTEFLPNSTSVVVASNWLKQVNPKASVGSSAVVAIYNPKGLTRQDKSWFANELRQIAKDKTKYGVKSVSGAFNASATIQKQYISGDGTAEIASIGFPDSDVAKTTNAALARVEHAFGQKPADARILFTGDTPIENDNINISMNGASKTAGVTVALVLIILLVVFRSVVAPFLTLLSIGLSYLLTTNVVAALANVGLPVSTFTDTFLIAIIFGAGTDYSIIVMNRFREESSRGLAPVDALAAAFRGIGKTVVFSALTVFMSFATLYFARFGLFKSGVGVAVGIAITLAACLTFLPALMLCLGRFVFWPRKSITAASHKPSRVWSATGRLSLRHPWWTLAAVSVVLAPIAMTFTDQRTFDPTSDIPNAPSVVGFKIVSKAFGAGKVLPMDIVVHTRDNLRSPQGLATIENISSSVAKLPFVSEVDSATRPLGKVIPQFQLAGQNHLAADGLGQVQVGLQSIASSVGSQSANQAVSATNRLADSAGRLATGENQLHGGLQQAATASRQVATGAQRLANGAGSLATGSQTLAKAATQVAAGSQQVTTGIAQSASAAKQLASGSAKLQQGLNQQAQVTSELANAIANWAKTHANVAADPSWQQIEGLAQAATAGSQAASAASAKLAGGSNQLALGLAQLSAGASHVEKGAQAIASGGQRLAAASGQLATGAGQLAAGTTSLATGLGKLSGASIQLHSGLTQWAAGAQKLASGMHGAGQGENQLHDALIKLANGVGSVRGALNQSSRATQTGDPGFFVPASAIRSNPDLQQAMNNYISANGHTADIRVTLKTDPYSMTAIQQMPRLEAQAQAAFAASPINTGELGYTGTTPTQAALNQLSGSDFTRMMAMILAAIFILLVLMLRSVLAPLYVIISLTGTYYVTMAILQYTAVHIMGKTGISWTVPFFALLLLIALGVDYSIFLMSRFDEELRNHPEQNIRSAMLRAMQQMGNVVFSAAAIMAGTFGSMSVSGVTTLVEIGLSVIIGLAMYALMVLAFFVPAATAIVGKAHFWPFMKTSQKERELLARIADVADET</sequence>